<comment type="caution">
    <text evidence="1">The sequence shown here is derived from an EMBL/GenBank/DDBJ whole genome shotgun (WGS) entry which is preliminary data.</text>
</comment>
<reference evidence="1 2" key="1">
    <citation type="journal article" date="2018" name="Sci. Rep.">
        <title>Genomic signatures of local adaptation to the degree of environmental predictability in rotifers.</title>
        <authorList>
            <person name="Franch-Gras L."/>
            <person name="Hahn C."/>
            <person name="Garcia-Roger E.M."/>
            <person name="Carmona M.J."/>
            <person name="Serra M."/>
            <person name="Gomez A."/>
        </authorList>
    </citation>
    <scope>NUCLEOTIDE SEQUENCE [LARGE SCALE GENOMIC DNA]</scope>
    <source>
        <strain evidence="1">HYR1</strain>
    </source>
</reference>
<organism evidence="1 2">
    <name type="scientific">Brachionus plicatilis</name>
    <name type="common">Marine rotifer</name>
    <name type="synonym">Brachionus muelleri</name>
    <dbReference type="NCBI Taxonomy" id="10195"/>
    <lineage>
        <taxon>Eukaryota</taxon>
        <taxon>Metazoa</taxon>
        <taxon>Spiralia</taxon>
        <taxon>Gnathifera</taxon>
        <taxon>Rotifera</taxon>
        <taxon>Eurotatoria</taxon>
        <taxon>Monogononta</taxon>
        <taxon>Pseudotrocha</taxon>
        <taxon>Ploima</taxon>
        <taxon>Brachionidae</taxon>
        <taxon>Brachionus</taxon>
    </lineage>
</organism>
<evidence type="ECO:0000313" key="1">
    <source>
        <dbReference type="EMBL" id="RNA25380.1"/>
    </source>
</evidence>
<dbReference type="EMBL" id="REGN01002934">
    <property type="protein sequence ID" value="RNA25380.1"/>
    <property type="molecule type" value="Genomic_DNA"/>
</dbReference>
<dbReference type="Proteomes" id="UP000276133">
    <property type="component" value="Unassembled WGS sequence"/>
</dbReference>
<gene>
    <name evidence="1" type="ORF">BpHYR1_029508</name>
</gene>
<dbReference type="AlphaFoldDB" id="A0A3M7RPQ4"/>
<protein>
    <submittedName>
        <fullName evidence="1">Uncharacterized protein</fullName>
    </submittedName>
</protein>
<evidence type="ECO:0000313" key="2">
    <source>
        <dbReference type="Proteomes" id="UP000276133"/>
    </source>
</evidence>
<accession>A0A3M7RPQ4</accession>
<sequence length="106" mass="12396">MHQQPPNSESQSQLQSHRRSSLATFKFICVKKQTLLNFNEKLFHFQNELKIIWQQLAVFTIQNEIINIPMAETNPNVEIKNSNQNVKVDKMVQTDSNVLSEFYVNC</sequence>
<proteinExistence type="predicted"/>
<keyword evidence="2" id="KW-1185">Reference proteome</keyword>
<name>A0A3M7RPQ4_BRAPC</name>